<reference evidence="2" key="1">
    <citation type="submission" date="2018-06" db="EMBL/GenBank/DDBJ databases">
        <authorList>
            <consortium name="Pathogen Informatics"/>
            <person name="Doyle S."/>
        </authorList>
    </citation>
    <scope>NUCLEOTIDE SEQUENCE</scope>
    <source>
        <strain evidence="2">NCTC13307</strain>
    </source>
</reference>
<organism evidence="2">
    <name type="scientific">Clostridioides difficile</name>
    <name type="common">Peptoclostridium difficile</name>
    <dbReference type="NCBI Taxonomy" id="1496"/>
    <lineage>
        <taxon>Bacteria</taxon>
        <taxon>Bacillati</taxon>
        <taxon>Bacillota</taxon>
        <taxon>Clostridia</taxon>
        <taxon>Peptostreptococcales</taxon>
        <taxon>Peptostreptococcaceae</taxon>
        <taxon>Clostridioides</taxon>
    </lineage>
</organism>
<dbReference type="AlphaFoldDB" id="A0A381IA91"/>
<dbReference type="EMBL" id="UFWD01000001">
    <property type="protein sequence ID" value="SUY23734.1"/>
    <property type="molecule type" value="Genomic_DNA"/>
</dbReference>
<protein>
    <submittedName>
        <fullName evidence="2">D-methionine ABC transporter substrate-binding protein</fullName>
    </submittedName>
</protein>
<feature type="signal peptide" evidence="1">
    <location>
        <begin position="1"/>
        <end position="21"/>
    </location>
</feature>
<feature type="chain" id="PRO_5038422627" evidence="1">
    <location>
        <begin position="22"/>
        <end position="55"/>
    </location>
</feature>
<proteinExistence type="predicted"/>
<evidence type="ECO:0000313" key="2">
    <source>
        <dbReference type="EMBL" id="SUY23734.1"/>
    </source>
</evidence>
<evidence type="ECO:0000256" key="1">
    <source>
        <dbReference type="SAM" id="SignalP"/>
    </source>
</evidence>
<sequence>MKLKKLLSVALVSAIAISAVGCSNKEDKKILVGASSNPHAKIFGSCKTFVKRKRI</sequence>
<dbReference type="PROSITE" id="PS51257">
    <property type="entry name" value="PROKAR_LIPOPROTEIN"/>
    <property type="match status" value="1"/>
</dbReference>
<gene>
    <name evidence="2" type="ORF">NCTC13307_01881</name>
</gene>
<accession>A0A381IA91</accession>
<keyword evidence="1" id="KW-0732">Signal</keyword>
<name>A0A381IA91_CLODI</name>